<dbReference type="EMBL" id="CACRTM010000023">
    <property type="protein sequence ID" value="VYT99987.1"/>
    <property type="molecule type" value="Genomic_DNA"/>
</dbReference>
<organism evidence="1">
    <name type="scientific">Klebsiella oxytoca</name>
    <dbReference type="NCBI Taxonomy" id="571"/>
    <lineage>
        <taxon>Bacteria</taxon>
        <taxon>Pseudomonadati</taxon>
        <taxon>Pseudomonadota</taxon>
        <taxon>Gammaproteobacteria</taxon>
        <taxon>Enterobacterales</taxon>
        <taxon>Enterobacteriaceae</taxon>
        <taxon>Klebsiella/Raoultella group</taxon>
        <taxon>Klebsiella</taxon>
    </lineage>
</organism>
<protein>
    <submittedName>
        <fullName evidence="1">Uncharacterized protein</fullName>
    </submittedName>
</protein>
<sequence>MALLALGMATLAIRLWRVFADNDGHLSFTLALAGEKRAANAALLLTRHVSGGVARWRSTWATELQTAWTRPSPCRPAKRNASREQAAPALLGYAGTAI</sequence>
<reference evidence="1" key="1">
    <citation type="submission" date="2019-11" db="EMBL/GenBank/DDBJ databases">
        <authorList>
            <person name="Feng L."/>
        </authorList>
    </citation>
    <scope>NUCLEOTIDE SEQUENCE</scope>
    <source>
        <strain evidence="1">KOxytocaLFYP65</strain>
    </source>
</reference>
<gene>
    <name evidence="1" type="ORF">KOLFYP65_00273</name>
</gene>
<evidence type="ECO:0000313" key="1">
    <source>
        <dbReference type="EMBL" id="VYT99987.1"/>
    </source>
</evidence>
<accession>A0A6N3BBQ6</accession>
<proteinExistence type="predicted"/>
<dbReference type="AlphaFoldDB" id="A0A6N3BBQ6"/>
<name>A0A6N3BBQ6_KLEOX</name>